<accession>A0A1X6NW69</accession>
<evidence type="ECO:0000313" key="3">
    <source>
        <dbReference type="Proteomes" id="UP000218209"/>
    </source>
</evidence>
<dbReference type="AlphaFoldDB" id="A0A1X6NW69"/>
<gene>
    <name evidence="2" type="ORF">BU14_0402s0003</name>
</gene>
<organism evidence="2 3">
    <name type="scientific">Porphyra umbilicalis</name>
    <name type="common">Purple laver</name>
    <name type="synonym">Red alga</name>
    <dbReference type="NCBI Taxonomy" id="2786"/>
    <lineage>
        <taxon>Eukaryota</taxon>
        <taxon>Rhodophyta</taxon>
        <taxon>Bangiophyceae</taxon>
        <taxon>Bangiales</taxon>
        <taxon>Bangiaceae</taxon>
        <taxon>Porphyra</taxon>
    </lineage>
</organism>
<feature type="region of interest" description="Disordered" evidence="1">
    <location>
        <begin position="108"/>
        <end position="132"/>
    </location>
</feature>
<sequence>MFGYGVPILSEAADYVTKAGVKLSEMKKGALIMLNIRARFKSRSFGDVGGAVITKDVMHHPDVDFEMVIEVTMDEHKKNEAEACKYLTNWIAGPEPRLKTPKQVAAEKKRAEAFKAKNGKEKPNSNPSEKRRAYQPVMQSISHMYEAIKRPVVVAWFEAVERSELAMTPAEAAEWLTDVNPRKKPEELSQARFMASARGRPAMTVAIHAMYINLGVSDRIRAPKHCGDVEAAHGTSGHYALALMFVRNALTLFASGRRRRSGVDNRWYDFWRVELEGLKDLLPNSTAPWNGLVFTDDNDTRRFEFDVALAPIVGKRGRFRLPQAPGGGGGTVAGSSALADVSSASGGSPVGASSADGVGLAPRGSAPGGDTAGGIVLLSVPDCWAPHWAGKVP</sequence>
<protein>
    <submittedName>
        <fullName evidence="2">Uncharacterized protein</fullName>
    </submittedName>
</protein>
<proteinExistence type="predicted"/>
<dbReference type="EMBL" id="KV919036">
    <property type="protein sequence ID" value="OSX72822.1"/>
    <property type="molecule type" value="Genomic_DNA"/>
</dbReference>
<dbReference type="Proteomes" id="UP000218209">
    <property type="component" value="Unassembled WGS sequence"/>
</dbReference>
<keyword evidence="3" id="KW-1185">Reference proteome</keyword>
<reference evidence="2 3" key="1">
    <citation type="submission" date="2017-03" db="EMBL/GenBank/DDBJ databases">
        <title>WGS assembly of Porphyra umbilicalis.</title>
        <authorList>
            <person name="Brawley S.H."/>
            <person name="Blouin N.A."/>
            <person name="Ficko-Blean E."/>
            <person name="Wheeler G.L."/>
            <person name="Lohr M."/>
            <person name="Goodson H.V."/>
            <person name="Jenkins J.W."/>
            <person name="Blaby-Haas C.E."/>
            <person name="Helliwell K.E."/>
            <person name="Chan C."/>
            <person name="Marriage T."/>
            <person name="Bhattacharya D."/>
            <person name="Klein A.S."/>
            <person name="Badis Y."/>
            <person name="Brodie J."/>
            <person name="Cao Y."/>
            <person name="Collen J."/>
            <person name="Dittami S.M."/>
            <person name="Gachon C.M."/>
            <person name="Green B.R."/>
            <person name="Karpowicz S."/>
            <person name="Kim J.W."/>
            <person name="Kudahl U."/>
            <person name="Lin S."/>
            <person name="Michel G."/>
            <person name="Mittag M."/>
            <person name="Olson B.J."/>
            <person name="Pangilinan J."/>
            <person name="Peng Y."/>
            <person name="Qiu H."/>
            <person name="Shu S."/>
            <person name="Singer J.T."/>
            <person name="Smith A.G."/>
            <person name="Sprecher B.N."/>
            <person name="Wagner V."/>
            <person name="Wang W."/>
            <person name="Wang Z.-Y."/>
            <person name="Yan J."/>
            <person name="Yarish C."/>
            <person name="Zoeuner-Riek S."/>
            <person name="Zhuang Y."/>
            <person name="Zou Y."/>
            <person name="Lindquist E.A."/>
            <person name="Grimwood J."/>
            <person name="Barry K."/>
            <person name="Rokhsar D.S."/>
            <person name="Schmutz J."/>
            <person name="Stiller J.W."/>
            <person name="Grossman A.R."/>
            <person name="Prochnik S.E."/>
        </authorList>
    </citation>
    <scope>NUCLEOTIDE SEQUENCE [LARGE SCALE GENOMIC DNA]</scope>
    <source>
        <strain evidence="2">4086291</strain>
    </source>
</reference>
<evidence type="ECO:0000313" key="2">
    <source>
        <dbReference type="EMBL" id="OSX72822.1"/>
    </source>
</evidence>
<evidence type="ECO:0000256" key="1">
    <source>
        <dbReference type="SAM" id="MobiDB-lite"/>
    </source>
</evidence>
<name>A0A1X6NW69_PORUM</name>